<evidence type="ECO:0000256" key="4">
    <source>
        <dbReference type="ARBA" id="ARBA00022679"/>
    </source>
</evidence>
<evidence type="ECO:0000256" key="2">
    <source>
        <dbReference type="ARBA" id="ARBA00008420"/>
    </source>
</evidence>
<dbReference type="Pfam" id="PF13671">
    <property type="entry name" value="AAA_33"/>
    <property type="match status" value="1"/>
</dbReference>
<dbReference type="PANTHER" id="PTHR43442">
    <property type="entry name" value="GLUCONOKINASE-RELATED"/>
    <property type="match status" value="1"/>
</dbReference>
<dbReference type="InterPro" id="IPR006001">
    <property type="entry name" value="Therm_gnt_kin"/>
</dbReference>
<evidence type="ECO:0000256" key="6">
    <source>
        <dbReference type="ARBA" id="ARBA00022777"/>
    </source>
</evidence>
<dbReference type="EMBL" id="JALAYX010000001">
    <property type="protein sequence ID" value="MCJ8237429.1"/>
    <property type="molecule type" value="Genomic_DNA"/>
</dbReference>
<name>A0ABT0CW86_9HYPH</name>
<evidence type="ECO:0000256" key="1">
    <source>
        <dbReference type="ARBA" id="ARBA00004761"/>
    </source>
</evidence>
<keyword evidence="5 9" id="KW-0547">Nucleotide-binding</keyword>
<evidence type="ECO:0000256" key="8">
    <source>
        <dbReference type="ARBA" id="ARBA00048090"/>
    </source>
</evidence>
<organism evidence="10 11">
    <name type="scientific">Peteryoungia algae</name>
    <dbReference type="NCBI Taxonomy" id="2919917"/>
    <lineage>
        <taxon>Bacteria</taxon>
        <taxon>Pseudomonadati</taxon>
        <taxon>Pseudomonadota</taxon>
        <taxon>Alphaproteobacteria</taxon>
        <taxon>Hyphomicrobiales</taxon>
        <taxon>Rhizobiaceae</taxon>
        <taxon>Peteryoungia</taxon>
    </lineage>
</organism>
<geneLocation type="plasmid" evidence="10">
    <name>unnamed</name>
</geneLocation>
<evidence type="ECO:0000256" key="3">
    <source>
        <dbReference type="ARBA" id="ARBA00012054"/>
    </source>
</evidence>
<keyword evidence="10" id="KW-0614">Plasmid</keyword>
<keyword evidence="4 9" id="KW-0808">Transferase</keyword>
<comment type="similarity">
    <text evidence="2 9">Belongs to the gluconokinase GntK/GntV family.</text>
</comment>
<dbReference type="SUPFAM" id="SSF52540">
    <property type="entry name" value="P-loop containing nucleoside triphosphate hydrolases"/>
    <property type="match status" value="1"/>
</dbReference>
<evidence type="ECO:0000313" key="11">
    <source>
        <dbReference type="Proteomes" id="UP001522662"/>
    </source>
</evidence>
<keyword evidence="6 9" id="KW-0418">Kinase</keyword>
<dbReference type="Gene3D" id="3.40.50.300">
    <property type="entry name" value="P-loop containing nucleotide triphosphate hydrolases"/>
    <property type="match status" value="1"/>
</dbReference>
<comment type="catalytic activity">
    <reaction evidence="8 9">
        <text>D-gluconate + ATP = 6-phospho-D-gluconate + ADP + H(+)</text>
        <dbReference type="Rhea" id="RHEA:19433"/>
        <dbReference type="ChEBI" id="CHEBI:15378"/>
        <dbReference type="ChEBI" id="CHEBI:18391"/>
        <dbReference type="ChEBI" id="CHEBI:30616"/>
        <dbReference type="ChEBI" id="CHEBI:58759"/>
        <dbReference type="ChEBI" id="CHEBI:456216"/>
        <dbReference type="EC" id="2.7.1.12"/>
    </reaction>
</comment>
<evidence type="ECO:0000313" key="10">
    <source>
        <dbReference type="EMBL" id="MCJ8237429.1"/>
    </source>
</evidence>
<accession>A0ABT0CW86</accession>
<dbReference type="RefSeq" id="WP_245134836.1">
    <property type="nucleotide sequence ID" value="NZ_CP128477.1"/>
</dbReference>
<dbReference type="EC" id="2.7.1.12" evidence="3 9"/>
<gene>
    <name evidence="10" type="ORF">MKJ03_03760</name>
</gene>
<reference evidence="10 11" key="1">
    <citation type="submission" date="2022-03" db="EMBL/GenBank/DDBJ databases">
        <title>Rhizobium SSM4.3 sp. nov., isolated from Sediment (Gouqi Island).</title>
        <authorList>
            <person name="Chen G."/>
        </authorList>
    </citation>
    <scope>NUCLEOTIDE SEQUENCE [LARGE SCALE GENOMIC DNA]</scope>
    <source>
        <strain evidence="10 11">SSM4.3</strain>
        <plasmid evidence="10">unnamed</plasmid>
    </source>
</reference>
<evidence type="ECO:0000256" key="9">
    <source>
        <dbReference type="RuleBase" id="RU363066"/>
    </source>
</evidence>
<keyword evidence="7 9" id="KW-0067">ATP-binding</keyword>
<evidence type="ECO:0000256" key="5">
    <source>
        <dbReference type="ARBA" id="ARBA00022741"/>
    </source>
</evidence>
<dbReference type="InterPro" id="IPR027417">
    <property type="entry name" value="P-loop_NTPase"/>
</dbReference>
<dbReference type="CDD" id="cd02021">
    <property type="entry name" value="GntK"/>
    <property type="match status" value="1"/>
</dbReference>
<protein>
    <recommendedName>
        <fullName evidence="3 9">Gluconokinase</fullName>
        <ecNumber evidence="3 9">2.7.1.12</ecNumber>
    </recommendedName>
</protein>
<comment type="pathway">
    <text evidence="1">Carbohydrate acid metabolism.</text>
</comment>
<dbReference type="PANTHER" id="PTHR43442:SF3">
    <property type="entry name" value="GLUCONOKINASE-RELATED"/>
    <property type="match status" value="1"/>
</dbReference>
<proteinExistence type="inferred from homology"/>
<dbReference type="NCBIfam" id="TIGR01313">
    <property type="entry name" value="therm_gnt_kin"/>
    <property type="match status" value="1"/>
</dbReference>
<comment type="caution">
    <text evidence="10">The sequence shown here is derived from an EMBL/GenBank/DDBJ whole genome shotgun (WGS) entry which is preliminary data.</text>
</comment>
<evidence type="ECO:0000256" key="7">
    <source>
        <dbReference type="ARBA" id="ARBA00022840"/>
    </source>
</evidence>
<keyword evidence="11" id="KW-1185">Reference proteome</keyword>
<dbReference type="Proteomes" id="UP001522662">
    <property type="component" value="Unassembled WGS sequence"/>
</dbReference>
<sequence>MPQENGPAALQAIIVMGVSGCGKSSVGAALASRLGLPFIEGDALHPASNVEKMAEGTPLTDEDRWPWLSVIGKRMADALSRGEGIVVSCSALKKIYRDHLRAATGGRLAFVYLEGSRDLLNQRMGARTGHFMPLGLLESQLATLEVPTGEAGVLTVSIDQALGAIVSEALDGLAQQVAPDQG</sequence>